<comment type="similarity">
    <text evidence="1">Belongs to the CpsD/CapB family.</text>
</comment>
<name>A0A1E3X590_9BACT</name>
<dbReference type="InterPro" id="IPR005702">
    <property type="entry name" value="Wzc-like_C"/>
</dbReference>
<evidence type="ECO:0000256" key="2">
    <source>
        <dbReference type="ARBA" id="ARBA00008883"/>
    </source>
</evidence>
<dbReference type="CDD" id="cd05387">
    <property type="entry name" value="BY-kinase"/>
    <property type="match status" value="1"/>
</dbReference>
<dbReference type="SUPFAM" id="SSF52540">
    <property type="entry name" value="P-loop containing nucleoside triphosphate hydrolases"/>
    <property type="match status" value="1"/>
</dbReference>
<accession>A0A1E3X590</accession>
<dbReference type="InterPro" id="IPR050445">
    <property type="entry name" value="Bact_polysacc_biosynth/exp"/>
</dbReference>
<feature type="transmembrane region" description="Helical" evidence="11">
    <location>
        <begin position="20"/>
        <end position="38"/>
    </location>
</feature>
<dbReference type="EC" id="2.7.10.2" evidence="3"/>
<sequence length="811" mass="92063">MAQYELNLRDYTRIMRKRKFIVIFAAVMLGLFSLAFSITRQPIPLYKATASVKVEKAVTVTGLYIETISWTEADTLETQAAIATSIPVIELAAKKMGLIDKEISSKEIRDNLELLKVVLILKNKVSTLVEGETNIINISATSDDPRFSMTLANAVAESYQETNTREKNMRTFEARKFIENRLEVIVKTLKASQEDLKKLREKKHFVSMDAHAQDTVRRMREAEDRYNKAKDKVENMENLIEHLKFQKSLPKEKVSGFYSKEISPIFTTLNANLDKLQLDRNVRLIDFTNNHPEVKRINIEIDSIMASMLEHLLAEKGKYKEIEKKSFEEMNKQKLEFLSLPEVSFDLERIQADITNYQKLLAELESKHQEVLIKEAEKIQEIIIIRPAILPSLPVNPPTTITTTVIGTLIGFILGVVMAFVRETMDTSIGTIEDVEEFLGVPVVGVIPYMGTEQIKETLLKKKDTELPEEVLELNARLVSHFAPKSTIAESYRALRTGIEFITTERQIKSVAITSSSMREGKTTVVSNFAMTSAQIGKKVLLIDGDLRKPMISTIFGIEREPGLSDVILGNYSWDEVLKTDTDIMMGKMGMEDITTTAPGINNLNIITSGLIPPNTAELLSSSKMNEILSQVKEEYDIVLFDASPVLPSTDAVILSAKTDGVIMVYQVGQISRGALKRAKTQLGNAKATVIGVVLNGLKPETGKDYKDYGYYGYYYTYGAEAGEEPWYKRWNFQRWFKMPKIVNILLEKIKGGEVKEQPEKKSARKFWSGGEVKSFFKEKPWKRWLRIIIFVITSTFIFYGLLWQFGILKY</sequence>
<dbReference type="Gene3D" id="3.40.50.300">
    <property type="entry name" value="P-loop containing nucleotide triphosphate hydrolases"/>
    <property type="match status" value="1"/>
</dbReference>
<dbReference type="PANTHER" id="PTHR32309:SF13">
    <property type="entry name" value="FERRIC ENTEROBACTIN TRANSPORT PROTEIN FEPE"/>
    <property type="match status" value="1"/>
</dbReference>
<feature type="coiled-coil region" evidence="10">
    <location>
        <begin position="347"/>
        <end position="374"/>
    </location>
</feature>
<dbReference type="Pfam" id="PF13614">
    <property type="entry name" value="AAA_31"/>
    <property type="match status" value="1"/>
</dbReference>
<comment type="catalytic activity">
    <reaction evidence="9">
        <text>L-tyrosyl-[protein] + ATP = O-phospho-L-tyrosyl-[protein] + ADP + H(+)</text>
        <dbReference type="Rhea" id="RHEA:10596"/>
        <dbReference type="Rhea" id="RHEA-COMP:10136"/>
        <dbReference type="Rhea" id="RHEA-COMP:20101"/>
        <dbReference type="ChEBI" id="CHEBI:15378"/>
        <dbReference type="ChEBI" id="CHEBI:30616"/>
        <dbReference type="ChEBI" id="CHEBI:46858"/>
        <dbReference type="ChEBI" id="CHEBI:61978"/>
        <dbReference type="ChEBI" id="CHEBI:456216"/>
        <dbReference type="EC" id="2.7.10.2"/>
    </reaction>
</comment>
<evidence type="ECO:0000256" key="4">
    <source>
        <dbReference type="ARBA" id="ARBA00022679"/>
    </source>
</evidence>
<keyword evidence="11" id="KW-0812">Transmembrane</keyword>
<dbReference type="InterPro" id="IPR025669">
    <property type="entry name" value="AAA_dom"/>
</dbReference>
<evidence type="ECO:0000256" key="11">
    <source>
        <dbReference type="SAM" id="Phobius"/>
    </source>
</evidence>
<feature type="coiled-coil region" evidence="10">
    <location>
        <begin position="182"/>
        <end position="246"/>
    </location>
</feature>
<evidence type="ECO:0000259" key="12">
    <source>
        <dbReference type="Pfam" id="PF13614"/>
    </source>
</evidence>
<evidence type="ECO:0000256" key="5">
    <source>
        <dbReference type="ARBA" id="ARBA00022741"/>
    </source>
</evidence>
<keyword evidence="11" id="KW-0472">Membrane</keyword>
<keyword evidence="5" id="KW-0547">Nucleotide-binding</keyword>
<organism evidence="13 14">
    <name type="scientific">Candidatus Scalindua rubra</name>
    <dbReference type="NCBI Taxonomy" id="1872076"/>
    <lineage>
        <taxon>Bacteria</taxon>
        <taxon>Pseudomonadati</taxon>
        <taxon>Planctomycetota</taxon>
        <taxon>Candidatus Brocadiia</taxon>
        <taxon>Candidatus Brocadiales</taxon>
        <taxon>Candidatus Scalinduaceae</taxon>
        <taxon>Candidatus Scalindua</taxon>
    </lineage>
</organism>
<feature type="transmembrane region" description="Helical" evidence="11">
    <location>
        <begin position="785"/>
        <end position="806"/>
    </location>
</feature>
<keyword evidence="11" id="KW-1133">Transmembrane helix</keyword>
<keyword evidence="8" id="KW-0829">Tyrosine-protein kinase</keyword>
<keyword evidence="10" id="KW-0175">Coiled coil</keyword>
<dbReference type="AlphaFoldDB" id="A0A1E3X590"/>
<reference evidence="13 14" key="1">
    <citation type="submission" date="2016-07" db="EMBL/GenBank/DDBJ databases">
        <title>Draft genome of Scalindua rubra, obtained from a brine-seawater interface in the Red Sea, sheds light on salt adaptation in anammox bacteria.</title>
        <authorList>
            <person name="Speth D.R."/>
            <person name="Lagkouvardos I."/>
            <person name="Wang Y."/>
            <person name="Qian P.-Y."/>
            <person name="Dutilh B.E."/>
            <person name="Jetten M.S."/>
        </authorList>
    </citation>
    <scope>NUCLEOTIDE SEQUENCE [LARGE SCALE GENOMIC DNA]</scope>
    <source>
        <strain evidence="13">BSI-1</strain>
    </source>
</reference>
<evidence type="ECO:0000256" key="1">
    <source>
        <dbReference type="ARBA" id="ARBA00007316"/>
    </source>
</evidence>
<evidence type="ECO:0000256" key="9">
    <source>
        <dbReference type="ARBA" id="ARBA00051245"/>
    </source>
</evidence>
<keyword evidence="7" id="KW-0067">ATP-binding</keyword>
<feature type="domain" description="AAA" evidence="12">
    <location>
        <begin position="521"/>
        <end position="673"/>
    </location>
</feature>
<dbReference type="PANTHER" id="PTHR32309">
    <property type="entry name" value="TYROSINE-PROTEIN KINASE"/>
    <property type="match status" value="1"/>
</dbReference>
<dbReference type="GO" id="GO:0042802">
    <property type="term" value="F:identical protein binding"/>
    <property type="evidence" value="ECO:0007669"/>
    <property type="project" value="UniProtKB-ARBA"/>
</dbReference>
<dbReference type="Proteomes" id="UP000094056">
    <property type="component" value="Unassembled WGS sequence"/>
</dbReference>
<evidence type="ECO:0000256" key="6">
    <source>
        <dbReference type="ARBA" id="ARBA00022777"/>
    </source>
</evidence>
<keyword evidence="4" id="KW-0808">Transferase</keyword>
<evidence type="ECO:0000313" key="13">
    <source>
        <dbReference type="EMBL" id="ODS30795.1"/>
    </source>
</evidence>
<feature type="transmembrane region" description="Helical" evidence="11">
    <location>
        <begin position="401"/>
        <end position="421"/>
    </location>
</feature>
<dbReference type="GO" id="GO:0005524">
    <property type="term" value="F:ATP binding"/>
    <property type="evidence" value="ECO:0007669"/>
    <property type="project" value="UniProtKB-KW"/>
</dbReference>
<evidence type="ECO:0000256" key="8">
    <source>
        <dbReference type="ARBA" id="ARBA00023137"/>
    </source>
</evidence>
<protein>
    <recommendedName>
        <fullName evidence="3">non-specific protein-tyrosine kinase</fullName>
        <ecNumber evidence="3">2.7.10.2</ecNumber>
    </recommendedName>
</protein>
<gene>
    <name evidence="13" type="ORF">SCARUB_04092</name>
</gene>
<comment type="similarity">
    <text evidence="2">Belongs to the etk/wzc family.</text>
</comment>
<evidence type="ECO:0000256" key="10">
    <source>
        <dbReference type="SAM" id="Coils"/>
    </source>
</evidence>
<evidence type="ECO:0000256" key="7">
    <source>
        <dbReference type="ARBA" id="ARBA00022840"/>
    </source>
</evidence>
<proteinExistence type="inferred from homology"/>
<dbReference type="GO" id="GO:0004713">
    <property type="term" value="F:protein tyrosine kinase activity"/>
    <property type="evidence" value="ECO:0007669"/>
    <property type="project" value="UniProtKB-KW"/>
</dbReference>
<comment type="caution">
    <text evidence="13">The sequence shown here is derived from an EMBL/GenBank/DDBJ whole genome shotgun (WGS) entry which is preliminary data.</text>
</comment>
<evidence type="ECO:0000313" key="14">
    <source>
        <dbReference type="Proteomes" id="UP000094056"/>
    </source>
</evidence>
<dbReference type="FunFam" id="3.40.50.300:FF:000527">
    <property type="entry name" value="Tyrosine-protein kinase etk"/>
    <property type="match status" value="1"/>
</dbReference>
<keyword evidence="6" id="KW-0418">Kinase</keyword>
<evidence type="ECO:0000256" key="3">
    <source>
        <dbReference type="ARBA" id="ARBA00011903"/>
    </source>
</evidence>
<dbReference type="InterPro" id="IPR027417">
    <property type="entry name" value="P-loop_NTPase"/>
</dbReference>
<dbReference type="GO" id="GO:0005886">
    <property type="term" value="C:plasma membrane"/>
    <property type="evidence" value="ECO:0007669"/>
    <property type="project" value="UniProtKB-ARBA"/>
</dbReference>
<dbReference type="EMBL" id="MAYW01000175">
    <property type="protein sequence ID" value="ODS30795.1"/>
    <property type="molecule type" value="Genomic_DNA"/>
</dbReference>